<dbReference type="Pfam" id="PF07743">
    <property type="entry name" value="HSCB_C"/>
    <property type="match status" value="1"/>
</dbReference>
<dbReference type="CDD" id="cd06257">
    <property type="entry name" value="DnaJ"/>
    <property type="match status" value="1"/>
</dbReference>
<dbReference type="Gene3D" id="1.10.287.110">
    <property type="entry name" value="DnaJ domain"/>
    <property type="match status" value="1"/>
</dbReference>
<comment type="function">
    <text evidence="3 4">Co-chaperone involved in the maturation of iron-sulfur cluster-containing proteins. Seems to help targeting proteins to be folded toward HscA.</text>
</comment>
<dbReference type="GO" id="GO:0006457">
    <property type="term" value="P:protein folding"/>
    <property type="evidence" value="ECO:0007669"/>
    <property type="project" value="UniProtKB-UniRule"/>
</dbReference>
<dbReference type="SUPFAM" id="SSF46565">
    <property type="entry name" value="Chaperone J-domain"/>
    <property type="match status" value="1"/>
</dbReference>
<organism evidence="6 7">
    <name type="scientific">Pandoraea anhela</name>
    <dbReference type="NCBI Taxonomy" id="2508295"/>
    <lineage>
        <taxon>Bacteria</taxon>
        <taxon>Pseudomonadati</taxon>
        <taxon>Pseudomonadota</taxon>
        <taxon>Betaproteobacteria</taxon>
        <taxon>Burkholderiales</taxon>
        <taxon>Burkholderiaceae</taxon>
        <taxon>Pandoraea</taxon>
    </lineage>
</organism>
<dbReference type="GO" id="GO:1990230">
    <property type="term" value="C:iron-sulfur cluster transfer complex"/>
    <property type="evidence" value="ECO:0007669"/>
    <property type="project" value="TreeGrafter"/>
</dbReference>
<dbReference type="SMART" id="SM00271">
    <property type="entry name" value="DnaJ"/>
    <property type="match status" value="1"/>
</dbReference>
<dbReference type="HAMAP" id="MF_00682">
    <property type="entry name" value="HscB"/>
    <property type="match status" value="1"/>
</dbReference>
<dbReference type="InterPro" id="IPR036869">
    <property type="entry name" value="J_dom_sf"/>
</dbReference>
<dbReference type="Gene3D" id="1.20.1280.20">
    <property type="entry name" value="HscB, C-terminal domain"/>
    <property type="match status" value="1"/>
</dbReference>
<dbReference type="SUPFAM" id="SSF47144">
    <property type="entry name" value="HSC20 (HSCB), C-terminal oligomerisation domain"/>
    <property type="match status" value="1"/>
</dbReference>
<evidence type="ECO:0000256" key="1">
    <source>
        <dbReference type="ARBA" id="ARBA00010476"/>
    </source>
</evidence>
<dbReference type="AlphaFoldDB" id="A0A5E4U0Y6"/>
<dbReference type="Proteomes" id="UP000406256">
    <property type="component" value="Unassembled WGS sequence"/>
</dbReference>
<reference evidence="6 7" key="1">
    <citation type="submission" date="2019-08" db="EMBL/GenBank/DDBJ databases">
        <authorList>
            <person name="Peeters C."/>
        </authorList>
    </citation>
    <scope>NUCLEOTIDE SEQUENCE [LARGE SCALE GENOMIC DNA]</scope>
    <source>
        <strain evidence="6 7">LMG 31108</strain>
    </source>
</reference>
<evidence type="ECO:0000259" key="5">
    <source>
        <dbReference type="PROSITE" id="PS50076"/>
    </source>
</evidence>
<comment type="subunit">
    <text evidence="4">Interacts with HscA and stimulates its ATPase activity.</text>
</comment>
<dbReference type="NCBIfam" id="NF002935">
    <property type="entry name" value="PRK03578.1"/>
    <property type="match status" value="1"/>
</dbReference>
<dbReference type="GO" id="GO:0044571">
    <property type="term" value="P:[2Fe-2S] cluster assembly"/>
    <property type="evidence" value="ECO:0007669"/>
    <property type="project" value="InterPro"/>
</dbReference>
<name>A0A5E4U0Y6_9BURK</name>
<dbReference type="InterPro" id="IPR009073">
    <property type="entry name" value="HscB_oligo_C"/>
</dbReference>
<dbReference type="GO" id="GO:0001671">
    <property type="term" value="F:ATPase activator activity"/>
    <property type="evidence" value="ECO:0007669"/>
    <property type="project" value="InterPro"/>
</dbReference>
<comment type="similarity">
    <text evidence="1 4">Belongs to the HscB family.</text>
</comment>
<evidence type="ECO:0000313" key="6">
    <source>
        <dbReference type="EMBL" id="VVD92544.1"/>
    </source>
</evidence>
<accession>A0A5E4U0Y6</accession>
<dbReference type="InterPro" id="IPR001623">
    <property type="entry name" value="DnaJ_domain"/>
</dbReference>
<protein>
    <recommendedName>
        <fullName evidence="4">Co-chaperone protein HscB homolog</fullName>
    </recommendedName>
</protein>
<dbReference type="OrthoDB" id="287587at2"/>
<keyword evidence="7" id="KW-1185">Reference proteome</keyword>
<evidence type="ECO:0000313" key="7">
    <source>
        <dbReference type="Proteomes" id="UP000406256"/>
    </source>
</evidence>
<proteinExistence type="inferred from homology"/>
<evidence type="ECO:0000256" key="3">
    <source>
        <dbReference type="ARBA" id="ARBA00025596"/>
    </source>
</evidence>
<dbReference type="PROSITE" id="PS50076">
    <property type="entry name" value="DNAJ_2"/>
    <property type="match status" value="1"/>
</dbReference>
<sequence>MSALTDNYFTLFDLPQGFALDNDALEAAYRAVQSRVHPDRFASASEAERRVAMQWAAQANAAYRTLRDPLQRATYLLTLQGIDVGAENNTAMAPDFLMQQMEWREAIDDAVDARNVGALDVLAKTLRDDRRVRLAKLCEWLDSAAWQPAAEAVRQLMFIARAQEDIAQRIEALENA</sequence>
<dbReference type="RefSeq" id="WP_150668418.1">
    <property type="nucleotide sequence ID" value="NZ_CABPSB010000004.1"/>
</dbReference>
<dbReference type="GO" id="GO:0051087">
    <property type="term" value="F:protein-folding chaperone binding"/>
    <property type="evidence" value="ECO:0007669"/>
    <property type="project" value="InterPro"/>
</dbReference>
<dbReference type="PANTHER" id="PTHR14021:SF15">
    <property type="entry name" value="IRON-SULFUR CLUSTER CO-CHAPERONE PROTEIN HSCB"/>
    <property type="match status" value="1"/>
</dbReference>
<dbReference type="PANTHER" id="PTHR14021">
    <property type="entry name" value="IRON-SULFUR CLUSTER CO-CHAPERONE PROTEIN HSCB"/>
    <property type="match status" value="1"/>
</dbReference>
<gene>
    <name evidence="4 6" type="primary">hscB</name>
    <name evidence="6" type="ORF">PAN31108_01694</name>
</gene>
<dbReference type="InterPro" id="IPR036386">
    <property type="entry name" value="HscB_C_sf"/>
</dbReference>
<feature type="domain" description="J" evidence="5">
    <location>
        <begin position="7"/>
        <end position="79"/>
    </location>
</feature>
<dbReference type="InterPro" id="IPR004640">
    <property type="entry name" value="HscB"/>
</dbReference>
<evidence type="ECO:0000256" key="2">
    <source>
        <dbReference type="ARBA" id="ARBA00023186"/>
    </source>
</evidence>
<dbReference type="EMBL" id="CABPSB010000004">
    <property type="protein sequence ID" value="VVD92544.1"/>
    <property type="molecule type" value="Genomic_DNA"/>
</dbReference>
<dbReference type="NCBIfam" id="TIGR00714">
    <property type="entry name" value="hscB"/>
    <property type="match status" value="1"/>
</dbReference>
<dbReference type="GO" id="GO:0051259">
    <property type="term" value="P:protein complex oligomerization"/>
    <property type="evidence" value="ECO:0007669"/>
    <property type="project" value="InterPro"/>
</dbReference>
<evidence type="ECO:0000256" key="4">
    <source>
        <dbReference type="HAMAP-Rule" id="MF_00682"/>
    </source>
</evidence>
<keyword evidence="2 4" id="KW-0143">Chaperone</keyword>